<feature type="region of interest" description="Disordered" evidence="1">
    <location>
        <begin position="855"/>
        <end position="878"/>
    </location>
</feature>
<dbReference type="Proteomes" id="UP001151582">
    <property type="component" value="Unassembled WGS sequence"/>
</dbReference>
<feature type="compositionally biased region" description="Polar residues" evidence="1">
    <location>
        <begin position="363"/>
        <end position="379"/>
    </location>
</feature>
<evidence type="ECO:0000313" key="3">
    <source>
        <dbReference type="Proteomes" id="UP001151582"/>
    </source>
</evidence>
<feature type="compositionally biased region" description="Polar residues" evidence="1">
    <location>
        <begin position="861"/>
        <end position="874"/>
    </location>
</feature>
<keyword evidence="3" id="KW-1185">Reference proteome</keyword>
<feature type="region of interest" description="Disordered" evidence="1">
    <location>
        <begin position="1"/>
        <end position="48"/>
    </location>
</feature>
<evidence type="ECO:0000313" key="2">
    <source>
        <dbReference type="EMBL" id="KAJ1979555.1"/>
    </source>
</evidence>
<dbReference type="AlphaFoldDB" id="A0A9W8B7E5"/>
<dbReference type="OrthoDB" id="10481739at2759"/>
<reference evidence="2" key="1">
    <citation type="submission" date="2022-07" db="EMBL/GenBank/DDBJ databases">
        <title>Phylogenomic reconstructions and comparative analyses of Kickxellomycotina fungi.</title>
        <authorList>
            <person name="Reynolds N.K."/>
            <person name="Stajich J.E."/>
            <person name="Barry K."/>
            <person name="Grigoriev I.V."/>
            <person name="Crous P."/>
            <person name="Smith M.E."/>
        </authorList>
    </citation>
    <scope>NUCLEOTIDE SEQUENCE</scope>
    <source>
        <strain evidence="2">RSA 567</strain>
    </source>
</reference>
<feature type="compositionally biased region" description="Low complexity" evidence="1">
    <location>
        <begin position="104"/>
        <end position="121"/>
    </location>
</feature>
<dbReference type="EMBL" id="JANBQB010000213">
    <property type="protein sequence ID" value="KAJ1979555.1"/>
    <property type="molecule type" value="Genomic_DNA"/>
</dbReference>
<feature type="compositionally biased region" description="Polar residues" evidence="1">
    <location>
        <begin position="25"/>
        <end position="37"/>
    </location>
</feature>
<gene>
    <name evidence="2" type="ORF">H4R34_002788</name>
</gene>
<evidence type="ECO:0000256" key="1">
    <source>
        <dbReference type="SAM" id="MobiDB-lite"/>
    </source>
</evidence>
<feature type="compositionally biased region" description="Polar residues" evidence="1">
    <location>
        <begin position="70"/>
        <end position="100"/>
    </location>
</feature>
<feature type="region of interest" description="Disordered" evidence="1">
    <location>
        <begin position="553"/>
        <end position="582"/>
    </location>
</feature>
<feature type="compositionally biased region" description="Low complexity" evidence="1">
    <location>
        <begin position="408"/>
        <end position="421"/>
    </location>
</feature>
<feature type="compositionally biased region" description="Low complexity" evidence="1">
    <location>
        <begin position="1"/>
        <end position="23"/>
    </location>
</feature>
<accession>A0A9W8B7E5</accession>
<comment type="caution">
    <text evidence="2">The sequence shown here is derived from an EMBL/GenBank/DDBJ whole genome shotgun (WGS) entry which is preliminary data.</text>
</comment>
<protein>
    <submittedName>
        <fullName evidence="2">Uncharacterized protein</fullName>
    </submittedName>
</protein>
<organism evidence="2 3">
    <name type="scientific">Dimargaris verticillata</name>
    <dbReference type="NCBI Taxonomy" id="2761393"/>
    <lineage>
        <taxon>Eukaryota</taxon>
        <taxon>Fungi</taxon>
        <taxon>Fungi incertae sedis</taxon>
        <taxon>Zoopagomycota</taxon>
        <taxon>Kickxellomycotina</taxon>
        <taxon>Dimargaritomycetes</taxon>
        <taxon>Dimargaritales</taxon>
        <taxon>Dimargaritaceae</taxon>
        <taxon>Dimargaris</taxon>
    </lineage>
</organism>
<proteinExistence type="predicted"/>
<feature type="region of interest" description="Disordered" evidence="1">
    <location>
        <begin position="357"/>
        <end position="422"/>
    </location>
</feature>
<feature type="region of interest" description="Disordered" evidence="1">
    <location>
        <begin position="70"/>
        <end position="130"/>
    </location>
</feature>
<sequence>MYNHFSHIPSPQSSSSTSNPGMSQGMPQRNGLNTPVMDQSVPLPHTPSLGIEALNVGSAQPVSTAYKFSPQQQWVSPNRPTASQPQLLSEFTPSPETNVLSLGPQSTLTPSQPTPHPSHTSPWPPGLSSTLSQATLAHALAMANRNDLQTLTGHRDVRQALPHGSMPTYGNELAQILSPQATAGSVQFSGNTSNQAYQPNIFLSTPSGHWNQNQMMSTSAGHQGLPAWPSPNPMFTPPSAQAPNPIFPTSMAAALAMPNGGMPGSPVLALPYNEMATDPRMLLPGSAWPSPAMQSTTMNPTQNLPSFHFATQSSANAAAIAHMQQQLFLRQQQAQALALAGLGHVGTGAYLAGATRRPMASSAPATLSPPTKRQRTSGISFGAVSKRQSKTATARKQPPTPTKICQRPQTAATPPSTALALPPTPMVTTTAPSMAIPALPNISTPLPVESVTRSIPVPCPPNALQPPLANPLSVPLSQPLYHTFKTATLPAPVSATAGPSPAFSASSSQHLSPGAANMKMKKTFAPTPRRPRSKLALDRLHKMQVSVPVDIAKPRPKAASPLPQPMDSAPGTLPSQPVASSHRLEPKIVAPPEPSPLVLISSAAADARDYLVSTGPPANKLLEPLVSTADLPSTLNEVPQSHHLLDPSFPLGDGNIALFHFGDTTVSATTSTPSFASFAALMAGDTETNEGKPLTPTVSLSTTVSASMKPSEPLLDPSLCFSFDTDARATLTTTTSENHPAITTSTAPAITDQIECAGTDSLLDLDRQLEDIAEFLEKDVDLLTPVASKSMITTSTTHTDTANFSVSFSRPLTFPLTSPHHSMATQGDSADAVLLTDADSLLGLVTCSMDPPSAGALDSPAANSVSRKGNTRLQGLQLPDLVLEEGMGVLDSDNEDP</sequence>
<name>A0A9W8B7E5_9FUNG</name>